<proteinExistence type="predicted"/>
<evidence type="ECO:0000313" key="1">
    <source>
        <dbReference type="EMBL" id="KAJ9588805.1"/>
    </source>
</evidence>
<dbReference type="AlphaFoldDB" id="A0AAD8EFN8"/>
<dbReference type="EMBL" id="JASPKZ010005303">
    <property type="protein sequence ID" value="KAJ9588805.1"/>
    <property type="molecule type" value="Genomic_DNA"/>
</dbReference>
<protein>
    <submittedName>
        <fullName evidence="1">Uncharacterized protein</fullName>
    </submittedName>
</protein>
<organism evidence="1 2">
    <name type="scientific">Diploptera punctata</name>
    <name type="common">Pacific beetle cockroach</name>
    <dbReference type="NCBI Taxonomy" id="6984"/>
    <lineage>
        <taxon>Eukaryota</taxon>
        <taxon>Metazoa</taxon>
        <taxon>Ecdysozoa</taxon>
        <taxon>Arthropoda</taxon>
        <taxon>Hexapoda</taxon>
        <taxon>Insecta</taxon>
        <taxon>Pterygota</taxon>
        <taxon>Neoptera</taxon>
        <taxon>Polyneoptera</taxon>
        <taxon>Dictyoptera</taxon>
        <taxon>Blattodea</taxon>
        <taxon>Blaberoidea</taxon>
        <taxon>Blaberidae</taxon>
        <taxon>Diplopterinae</taxon>
        <taxon>Diploptera</taxon>
    </lineage>
</organism>
<gene>
    <name evidence="1" type="ORF">L9F63_017916</name>
</gene>
<name>A0AAD8EFN8_DIPPU</name>
<keyword evidence="2" id="KW-1185">Reference proteome</keyword>
<comment type="caution">
    <text evidence="1">The sequence shown here is derived from an EMBL/GenBank/DDBJ whole genome shotgun (WGS) entry which is preliminary data.</text>
</comment>
<reference evidence="1" key="1">
    <citation type="journal article" date="2023" name="IScience">
        <title>Live-bearing cockroach genome reveals convergent evolutionary mechanisms linked to viviparity in insects and beyond.</title>
        <authorList>
            <person name="Fouks B."/>
            <person name="Harrison M.C."/>
            <person name="Mikhailova A.A."/>
            <person name="Marchal E."/>
            <person name="English S."/>
            <person name="Carruthers M."/>
            <person name="Jennings E.C."/>
            <person name="Chiamaka E.L."/>
            <person name="Frigard R.A."/>
            <person name="Pippel M."/>
            <person name="Attardo G.M."/>
            <person name="Benoit J.B."/>
            <person name="Bornberg-Bauer E."/>
            <person name="Tobe S.S."/>
        </authorList>
    </citation>
    <scope>NUCLEOTIDE SEQUENCE</scope>
    <source>
        <strain evidence="1">Stay&amp;Tobe</strain>
    </source>
</reference>
<sequence>MKVKTRYNGFEEKTHYTTGYNDSYSSLSLHSSLYVTNDLMFLLRILATSLKNVIENFLAK</sequence>
<evidence type="ECO:0000313" key="2">
    <source>
        <dbReference type="Proteomes" id="UP001233999"/>
    </source>
</evidence>
<reference evidence="1" key="2">
    <citation type="submission" date="2023-05" db="EMBL/GenBank/DDBJ databases">
        <authorList>
            <person name="Fouks B."/>
        </authorList>
    </citation>
    <scope>NUCLEOTIDE SEQUENCE</scope>
    <source>
        <strain evidence="1">Stay&amp;Tobe</strain>
        <tissue evidence="1">Testes</tissue>
    </source>
</reference>
<feature type="non-terminal residue" evidence="1">
    <location>
        <position position="60"/>
    </location>
</feature>
<dbReference type="Proteomes" id="UP001233999">
    <property type="component" value="Unassembled WGS sequence"/>
</dbReference>
<feature type="non-terminal residue" evidence="1">
    <location>
        <position position="1"/>
    </location>
</feature>
<accession>A0AAD8EFN8</accession>